<evidence type="ECO:0000256" key="3">
    <source>
        <dbReference type="ARBA" id="ARBA00022723"/>
    </source>
</evidence>
<evidence type="ECO:0000256" key="2">
    <source>
        <dbReference type="ARBA" id="ARBA00006676"/>
    </source>
</evidence>
<keyword evidence="8" id="KW-1185">Reference proteome</keyword>
<dbReference type="NCBIfam" id="TIGR01430">
    <property type="entry name" value="aden_deam"/>
    <property type="match status" value="1"/>
</dbReference>
<accession>A0A7K3WA53</accession>
<keyword evidence="3" id="KW-0479">Metal-binding</keyword>
<dbReference type="AlphaFoldDB" id="A0A7K3WA53"/>
<dbReference type="GO" id="GO:0016814">
    <property type="term" value="F:hydrolase activity, acting on carbon-nitrogen (but not peptide) bonds, in cyclic amidines"/>
    <property type="evidence" value="ECO:0007669"/>
    <property type="project" value="UniProtKB-ARBA"/>
</dbReference>
<evidence type="ECO:0000313" key="7">
    <source>
        <dbReference type="EMBL" id="NEL52720.1"/>
    </source>
</evidence>
<dbReference type="Pfam" id="PF00962">
    <property type="entry name" value="A_deaminase"/>
    <property type="match status" value="1"/>
</dbReference>
<dbReference type="EMBL" id="JAAGWK010000005">
    <property type="protein sequence ID" value="NEL52720.1"/>
    <property type="molecule type" value="Genomic_DNA"/>
</dbReference>
<organism evidence="7 8">
    <name type="scientific">Goekera deserti</name>
    <dbReference type="NCBI Taxonomy" id="2497753"/>
    <lineage>
        <taxon>Bacteria</taxon>
        <taxon>Bacillati</taxon>
        <taxon>Actinomycetota</taxon>
        <taxon>Actinomycetes</taxon>
        <taxon>Geodermatophilales</taxon>
        <taxon>Geodermatophilaceae</taxon>
        <taxon>Goekera</taxon>
    </lineage>
</organism>
<dbReference type="Proteomes" id="UP000470470">
    <property type="component" value="Unassembled WGS sequence"/>
</dbReference>
<evidence type="ECO:0000256" key="5">
    <source>
        <dbReference type="ARBA" id="ARBA00022833"/>
    </source>
</evidence>
<dbReference type="InterPro" id="IPR006330">
    <property type="entry name" value="Ado/ade_deaminase"/>
</dbReference>
<dbReference type="GO" id="GO:0019239">
    <property type="term" value="F:deaminase activity"/>
    <property type="evidence" value="ECO:0007669"/>
    <property type="project" value="InterPro"/>
</dbReference>
<protein>
    <submittedName>
        <fullName evidence="7">Adenosine deaminase</fullName>
        <ecNumber evidence="7">3.5.4.4</ecNumber>
    </submittedName>
</protein>
<feature type="domain" description="Adenosine deaminase" evidence="6">
    <location>
        <begin position="2"/>
        <end position="313"/>
    </location>
</feature>
<evidence type="ECO:0000259" key="6">
    <source>
        <dbReference type="Pfam" id="PF00962"/>
    </source>
</evidence>
<keyword evidence="4 7" id="KW-0378">Hydrolase</keyword>
<evidence type="ECO:0000256" key="1">
    <source>
        <dbReference type="ARBA" id="ARBA00001947"/>
    </source>
</evidence>
<dbReference type="Gene3D" id="3.20.20.140">
    <property type="entry name" value="Metal-dependent hydrolases"/>
    <property type="match status" value="1"/>
</dbReference>
<evidence type="ECO:0000313" key="8">
    <source>
        <dbReference type="Proteomes" id="UP000470470"/>
    </source>
</evidence>
<proteinExistence type="inferred from homology"/>
<comment type="caution">
    <text evidence="7">The sequence shown here is derived from an EMBL/GenBank/DDBJ whole genome shotgun (WGS) entry which is preliminary data.</text>
</comment>
<dbReference type="SUPFAM" id="SSF51556">
    <property type="entry name" value="Metallo-dependent hydrolases"/>
    <property type="match status" value="1"/>
</dbReference>
<dbReference type="PANTHER" id="PTHR43114:SF6">
    <property type="entry name" value="ADENINE DEAMINASE"/>
    <property type="match status" value="1"/>
</dbReference>
<dbReference type="InterPro" id="IPR001365">
    <property type="entry name" value="A_deaminase_dom"/>
</dbReference>
<comment type="cofactor">
    <cofactor evidence="1">
        <name>Zn(2+)</name>
        <dbReference type="ChEBI" id="CHEBI:29105"/>
    </cofactor>
</comment>
<dbReference type="EC" id="3.5.4.4" evidence="7"/>
<comment type="similarity">
    <text evidence="2">Belongs to the metallo-dependent hydrolases superfamily. Adenosine and AMP deaminases family.</text>
</comment>
<dbReference type="PANTHER" id="PTHR43114">
    <property type="entry name" value="ADENINE DEAMINASE"/>
    <property type="match status" value="1"/>
</dbReference>
<reference evidence="7 8" key="1">
    <citation type="submission" date="2020-02" db="EMBL/GenBank/DDBJ databases">
        <title>The whole genome sequence of CPCC 205119.</title>
        <authorList>
            <person name="Jiang Z."/>
        </authorList>
    </citation>
    <scope>NUCLEOTIDE SEQUENCE [LARGE SCALE GENOMIC DNA]</scope>
    <source>
        <strain evidence="7 8">CPCC 205119</strain>
    </source>
</reference>
<dbReference type="GO" id="GO:0046872">
    <property type="term" value="F:metal ion binding"/>
    <property type="evidence" value="ECO:0007669"/>
    <property type="project" value="UniProtKB-KW"/>
</dbReference>
<name>A0A7K3WA53_9ACTN</name>
<evidence type="ECO:0000256" key="4">
    <source>
        <dbReference type="ARBA" id="ARBA00022801"/>
    </source>
</evidence>
<keyword evidence="5" id="KW-0862">Zinc</keyword>
<gene>
    <name evidence="7" type="primary">add</name>
    <name evidence="7" type="ORF">G1H19_01650</name>
</gene>
<sequence length="316" mass="32939">MPTAHLHVHLEGSIRDATLAELAGRPLPPQRAAHPGFAAFAAANGAVRELLDSPAAFRRVAEEFCADQAAAGVRWAEVTVTAASHGERLGDPVMPLESVLEGLAAGQAAHDVEVRVLLDHPRRRSVERFAATLALARRYAGDGVVGIGFAGAESHPLTPFARLVDEAADAGVRLVHHAGEECGPASVREALEVGRADRIGHGIRALEDADLVAELRERQVPLEVCPSSNVALGLVPSLAAHPLARMRDAGLAVSVHTDVPAVTGRTLAIEHAAVRAALGWDDADLAGLARAGVRASFAPPATRDRLLAGVDAWLAG</sequence>
<dbReference type="InterPro" id="IPR032466">
    <property type="entry name" value="Metal_Hydrolase"/>
</dbReference>